<evidence type="ECO:0000313" key="1">
    <source>
        <dbReference type="EMBL" id="KYG70559.1"/>
    </source>
</evidence>
<reference evidence="1 2" key="1">
    <citation type="submission" date="2016-03" db="EMBL/GenBank/DDBJ databases">
        <authorList>
            <person name="Ploux O."/>
        </authorList>
    </citation>
    <scope>NUCLEOTIDE SEQUENCE [LARGE SCALE GENOMIC DNA]</scope>
    <source>
        <strain evidence="1 2">BER2</strain>
    </source>
</reference>
<dbReference type="EMBL" id="LUKF01000001">
    <property type="protein sequence ID" value="KYG70559.1"/>
    <property type="molecule type" value="Genomic_DNA"/>
</dbReference>
<name>A0A150WVU4_BDEBC</name>
<sequence>MLARWLTSLSLVCFGLLSLMVLQMTKRPICIDSKVVERIDRVSAESSESIYRCALNKNVPFSAYFNEQVKDLNYRVQQMERLLESMEPFYKKVQLTILEDRPYLYRVQGHQIYIGAKLLEAPGHLEKALAKIWYRERNEALFAQQVLMEEVITDFVVYLLNGDLDLGDPQTKIATALRKVRWPFVIKSVPAYCESPWKQSEHFAVCLDQKEDLSVDQQVVELSLRPLLVTSWVNSYKGLSSRERFNFVQNLPRLLRSEHQPALPLIGMHRLAGVQETTLLKAAEAMKNINSFVASSQAMKDSETHRVFAANFTNELRSHGFQEAFAEASFDLLFVSPVALSEKSAIFAHFMKIAKSSPKVQIALRDQDNLWMLPSRFPIPLKSFGQIKANRTVVEKCGGYNFSYVMDYANITEKLLVVDHCDEKRELQYSRFLSEGAEGFGAQNKGIAFVQFHLPSLLMKKNELEQVSNVFEFIQKRDVENPSFKSLGWREVHWSEQANAYQPKAYVDAIEWFRVPN</sequence>
<dbReference type="AlphaFoldDB" id="A0A150WVU4"/>
<dbReference type="Proteomes" id="UP000075391">
    <property type="component" value="Unassembled WGS sequence"/>
</dbReference>
<accession>A0A150WVU4</accession>
<proteinExistence type="predicted"/>
<comment type="caution">
    <text evidence="1">The sequence shown here is derived from an EMBL/GenBank/DDBJ whole genome shotgun (WGS) entry which is preliminary data.</text>
</comment>
<evidence type="ECO:0000313" key="2">
    <source>
        <dbReference type="Proteomes" id="UP000075391"/>
    </source>
</evidence>
<dbReference type="OrthoDB" id="5287646at2"/>
<organism evidence="1 2">
    <name type="scientific">Bdellovibrio bacteriovorus</name>
    <dbReference type="NCBI Taxonomy" id="959"/>
    <lineage>
        <taxon>Bacteria</taxon>
        <taxon>Pseudomonadati</taxon>
        <taxon>Bdellovibrionota</taxon>
        <taxon>Bdellovibrionia</taxon>
        <taxon>Bdellovibrionales</taxon>
        <taxon>Pseudobdellovibrionaceae</taxon>
        <taxon>Bdellovibrio</taxon>
    </lineage>
</organism>
<gene>
    <name evidence="1" type="ORF">AZI85_01040</name>
</gene>
<protein>
    <submittedName>
        <fullName evidence="1">Uncharacterized protein</fullName>
    </submittedName>
</protein>